<dbReference type="EMBL" id="JYLA01000002">
    <property type="protein sequence ID" value="KMM85770.1"/>
    <property type="molecule type" value="Genomic_DNA"/>
</dbReference>
<gene>
    <name evidence="1" type="ORF">TU78_03855</name>
</gene>
<name>A0A0J6GVR2_PSETA</name>
<organism evidence="1 2">
    <name type="scientific">Pseudomonas taetrolens</name>
    <dbReference type="NCBI Taxonomy" id="47884"/>
    <lineage>
        <taxon>Bacteria</taxon>
        <taxon>Pseudomonadati</taxon>
        <taxon>Pseudomonadota</taxon>
        <taxon>Gammaproteobacteria</taxon>
        <taxon>Pseudomonadales</taxon>
        <taxon>Pseudomonadaceae</taxon>
        <taxon>Pseudomonas</taxon>
    </lineage>
</organism>
<dbReference type="Proteomes" id="UP000036395">
    <property type="component" value="Unassembled WGS sequence"/>
</dbReference>
<protein>
    <submittedName>
        <fullName evidence="1">Uncharacterized protein</fullName>
    </submittedName>
</protein>
<dbReference type="PATRIC" id="fig|47884.3.peg.1167"/>
<comment type="caution">
    <text evidence="1">The sequence shown here is derived from an EMBL/GenBank/DDBJ whole genome shotgun (WGS) entry which is preliminary data.</text>
</comment>
<sequence>MANRRLQVCVDSGASEQVPAFSTWCLLSGAETGVFLEGEYRSIWAKGFWRSELFLRLISHAQEKTPLRGFLYMDAGE</sequence>
<proteinExistence type="predicted"/>
<reference evidence="1 2" key="1">
    <citation type="submission" date="2015-02" db="EMBL/GenBank/DDBJ databases">
        <title>Pseudomonas helleri sp. nov. and Pseudomonas weihenstephanensis sp. nov., isolated from raw cows milk.</title>
        <authorList>
            <person name="von Neubeck M."/>
            <person name="Huptas C."/>
            <person name="Wenning M."/>
            <person name="Scherer S."/>
        </authorList>
    </citation>
    <scope>NUCLEOTIDE SEQUENCE [LARGE SCALE GENOMIC DNA]</scope>
    <source>
        <strain evidence="1 2">DSM 21104</strain>
    </source>
</reference>
<dbReference type="AlphaFoldDB" id="A0A0J6GVR2"/>
<evidence type="ECO:0000313" key="2">
    <source>
        <dbReference type="Proteomes" id="UP000036395"/>
    </source>
</evidence>
<accession>A0A0J6GVR2</accession>
<evidence type="ECO:0000313" key="1">
    <source>
        <dbReference type="EMBL" id="KMM85770.1"/>
    </source>
</evidence>